<dbReference type="InterPro" id="IPR042099">
    <property type="entry name" value="ANL_N_sf"/>
</dbReference>
<dbReference type="Proteomes" id="UP001497392">
    <property type="component" value="Unassembled WGS sequence"/>
</dbReference>
<dbReference type="SUPFAM" id="SSF56801">
    <property type="entry name" value="Acetyl-CoA synthetase-like"/>
    <property type="match status" value="1"/>
</dbReference>
<protein>
    <submittedName>
        <fullName evidence="2">G54 protein</fullName>
    </submittedName>
</protein>
<evidence type="ECO:0000313" key="3">
    <source>
        <dbReference type="Proteomes" id="UP001497392"/>
    </source>
</evidence>
<feature type="domain" description="AMP-dependent synthetase/ligase" evidence="1">
    <location>
        <begin position="4"/>
        <end position="240"/>
    </location>
</feature>
<dbReference type="EMBL" id="CAXHTA020000001">
    <property type="protein sequence ID" value="CAL5218383.1"/>
    <property type="molecule type" value="Genomic_DNA"/>
</dbReference>
<organism evidence="2 3">
    <name type="scientific">Coccomyxa viridis</name>
    <dbReference type="NCBI Taxonomy" id="1274662"/>
    <lineage>
        <taxon>Eukaryota</taxon>
        <taxon>Viridiplantae</taxon>
        <taxon>Chlorophyta</taxon>
        <taxon>core chlorophytes</taxon>
        <taxon>Trebouxiophyceae</taxon>
        <taxon>Trebouxiophyceae incertae sedis</taxon>
        <taxon>Coccomyxaceae</taxon>
        <taxon>Coccomyxa</taxon>
    </lineage>
</organism>
<dbReference type="PANTHER" id="PTHR43272">
    <property type="entry name" value="LONG-CHAIN-FATTY-ACID--COA LIGASE"/>
    <property type="match status" value="1"/>
</dbReference>
<comment type="caution">
    <text evidence="2">The sequence shown here is derived from an EMBL/GenBank/DDBJ whole genome shotgun (WGS) entry which is preliminary data.</text>
</comment>
<evidence type="ECO:0000313" key="2">
    <source>
        <dbReference type="EMBL" id="CAL5218383.1"/>
    </source>
</evidence>
<dbReference type="InterPro" id="IPR020845">
    <property type="entry name" value="AMP-binding_CS"/>
</dbReference>
<evidence type="ECO:0000259" key="1">
    <source>
        <dbReference type="Pfam" id="PF00501"/>
    </source>
</evidence>
<dbReference type="Pfam" id="PF00501">
    <property type="entry name" value="AMP-binding"/>
    <property type="match status" value="1"/>
</dbReference>
<name>A0ABP1FJX9_9CHLO</name>
<dbReference type="InterPro" id="IPR000873">
    <property type="entry name" value="AMP-dep_synth/lig_dom"/>
</dbReference>
<gene>
    <name evidence="2" type="primary">g54</name>
    <name evidence="2" type="ORF">VP750_LOCUS42</name>
</gene>
<keyword evidence="3" id="KW-1185">Reference proteome</keyword>
<accession>A0ABP1FJX9</accession>
<dbReference type="PROSITE" id="PS00455">
    <property type="entry name" value="AMP_BINDING"/>
    <property type="match status" value="1"/>
</dbReference>
<dbReference type="Gene3D" id="3.40.50.12780">
    <property type="entry name" value="N-terminal domain of ligase-like"/>
    <property type="match status" value="1"/>
</dbReference>
<reference evidence="2 3" key="1">
    <citation type="submission" date="2024-06" db="EMBL/GenBank/DDBJ databases">
        <authorList>
            <person name="Kraege A."/>
            <person name="Thomma B."/>
        </authorList>
    </citation>
    <scope>NUCLEOTIDE SEQUENCE [LARGE SCALE GENOMIC DNA]</scope>
</reference>
<dbReference type="PANTHER" id="PTHR43272:SF3">
    <property type="entry name" value="LONG CHAIN ACYL-COA SYNTHETASE 4"/>
    <property type="match status" value="1"/>
</dbReference>
<sequence>MLVQQYPDDPCLGHRPIKYGQPGLYEWQTNKEIGETVDAIAGGIMQLGHKAHGRIGVYGISSPEWVIAMQACNRQTAYCVPLYTLGPDAVEYIIGHAEVTIVFASALKMRALVEPLSRAKGKVKAVIVWGEIDGIAKMDMQEKAGLELHTWEDFIELGRKHPAEPIPPKPQDLCTIMYTSGTTGNPKVVMLTHWNILSVVAGQMAAINQVAGRFGEKSNQDNVMISYLPLAHVFESFWHALQSFEIPKAVHLSAEEWTPENGMLTPTFKNKRKILKRTFEAELEALFQQLKKKGFGNTVMCTAAPREAGRDETPK</sequence>
<proteinExistence type="predicted"/>